<dbReference type="RefSeq" id="WP_322468221.1">
    <property type="nucleotide sequence ID" value="NZ_JAXOJX010000088.1"/>
</dbReference>
<evidence type="ECO:0000313" key="6">
    <source>
        <dbReference type="Proteomes" id="UP001293718"/>
    </source>
</evidence>
<feature type="domain" description="Methyltransferase" evidence="4">
    <location>
        <begin position="63"/>
        <end position="157"/>
    </location>
</feature>
<dbReference type="InterPro" id="IPR041698">
    <property type="entry name" value="Methyltransf_25"/>
</dbReference>
<organism evidence="5 6">
    <name type="scientific">Azohydromonas lata</name>
    <dbReference type="NCBI Taxonomy" id="45677"/>
    <lineage>
        <taxon>Bacteria</taxon>
        <taxon>Pseudomonadati</taxon>
        <taxon>Pseudomonadota</taxon>
        <taxon>Betaproteobacteria</taxon>
        <taxon>Burkholderiales</taxon>
        <taxon>Sphaerotilaceae</taxon>
        <taxon>Azohydromonas</taxon>
    </lineage>
</organism>
<keyword evidence="2" id="KW-0808">Transferase</keyword>
<gene>
    <name evidence="5" type="primary">rquA</name>
    <name evidence="5" type="ORF">SM757_30475</name>
</gene>
<evidence type="ECO:0000256" key="2">
    <source>
        <dbReference type="ARBA" id="ARBA00022679"/>
    </source>
</evidence>
<dbReference type="Pfam" id="PF13649">
    <property type="entry name" value="Methyltransf_25"/>
    <property type="match status" value="1"/>
</dbReference>
<dbReference type="Gene3D" id="3.40.50.150">
    <property type="entry name" value="Vaccinia Virus protein VP39"/>
    <property type="match status" value="1"/>
</dbReference>
<dbReference type="Proteomes" id="UP001293718">
    <property type="component" value="Unassembled WGS sequence"/>
</dbReference>
<dbReference type="PANTHER" id="PTHR43464">
    <property type="entry name" value="METHYLTRANSFERASE"/>
    <property type="match status" value="1"/>
</dbReference>
<accession>A0ABU5IPT2</accession>
<dbReference type="GO" id="GO:0032259">
    <property type="term" value="P:methylation"/>
    <property type="evidence" value="ECO:0007669"/>
    <property type="project" value="UniProtKB-KW"/>
</dbReference>
<proteinExistence type="predicted"/>
<evidence type="ECO:0000256" key="3">
    <source>
        <dbReference type="ARBA" id="ARBA00022691"/>
    </source>
</evidence>
<name>A0ABU5IPT2_9BURK</name>
<dbReference type="CDD" id="cd02440">
    <property type="entry name" value="AdoMet_MTases"/>
    <property type="match status" value="1"/>
</dbReference>
<keyword evidence="3" id="KW-0949">S-adenosyl-L-methionine</keyword>
<dbReference type="NCBIfam" id="NF038261">
    <property type="entry name" value="rhodoquin_RquA"/>
    <property type="match status" value="1"/>
</dbReference>
<comment type="caution">
    <text evidence="5">The sequence shown here is derived from an EMBL/GenBank/DDBJ whole genome shotgun (WGS) entry which is preliminary data.</text>
</comment>
<dbReference type="InterPro" id="IPR029063">
    <property type="entry name" value="SAM-dependent_MTases_sf"/>
</dbReference>
<reference evidence="5 6" key="1">
    <citation type="submission" date="2023-11" db="EMBL/GenBank/DDBJ databases">
        <title>Draft genome of Azohydromonas lata strain H1 (DSM1123), a polyhydroxyalkanoate producer.</title>
        <authorList>
            <person name="Traversa D."/>
            <person name="D'Addabbo P."/>
            <person name="Pazzani C."/>
            <person name="Manzari C."/>
            <person name="Chiara M."/>
            <person name="Scrascia M."/>
        </authorList>
    </citation>
    <scope>NUCLEOTIDE SEQUENCE [LARGE SCALE GENOMIC DNA]</scope>
    <source>
        <strain evidence="5 6">H1</strain>
    </source>
</reference>
<dbReference type="EMBL" id="JAXOJX010000088">
    <property type="protein sequence ID" value="MDZ5460911.1"/>
    <property type="molecule type" value="Genomic_DNA"/>
</dbReference>
<evidence type="ECO:0000313" key="5">
    <source>
        <dbReference type="EMBL" id="MDZ5460911.1"/>
    </source>
</evidence>
<evidence type="ECO:0000259" key="4">
    <source>
        <dbReference type="Pfam" id="PF13649"/>
    </source>
</evidence>
<keyword evidence="6" id="KW-1185">Reference proteome</keyword>
<evidence type="ECO:0000256" key="1">
    <source>
        <dbReference type="ARBA" id="ARBA00022603"/>
    </source>
</evidence>
<protein>
    <submittedName>
        <fullName evidence="5">Rhodoquinone biosynthesis methyltransferase RquA</fullName>
    </submittedName>
</protein>
<sequence length="228" mass="25052">MSEQKSTAPALPAYLLETYSWAYLDERSVPWLDRPWIVDAILWGNAARLMDAAVQEFAPGTQVLQAAAVYGDFSPRLARRIGPLGALTVVDVAPIQVARTNGKLAQHPNARAFVGDLAEPFAQAFDAVCCFFLLHEVPPAVRARIVDNLLGAVKPGGKIVFVDYHRPRRGHPLGPLMRLVWRRLEPYAPSLLEARIAAMAAQGAGFSWREDTYFGGLYQKVVGTRATV</sequence>
<dbReference type="PANTHER" id="PTHR43464:SF19">
    <property type="entry name" value="UBIQUINONE BIOSYNTHESIS O-METHYLTRANSFERASE, MITOCHONDRIAL"/>
    <property type="match status" value="1"/>
</dbReference>
<dbReference type="GO" id="GO:0008168">
    <property type="term" value="F:methyltransferase activity"/>
    <property type="evidence" value="ECO:0007669"/>
    <property type="project" value="UniProtKB-KW"/>
</dbReference>
<keyword evidence="1 5" id="KW-0489">Methyltransferase</keyword>
<dbReference type="SUPFAM" id="SSF53335">
    <property type="entry name" value="S-adenosyl-L-methionine-dependent methyltransferases"/>
    <property type="match status" value="1"/>
</dbReference>